<dbReference type="EMBL" id="FTNT01000009">
    <property type="protein sequence ID" value="SIS15542.1"/>
    <property type="molecule type" value="Genomic_DNA"/>
</dbReference>
<reference evidence="1 2" key="1">
    <citation type="submission" date="2017-01" db="EMBL/GenBank/DDBJ databases">
        <authorList>
            <person name="Mah S.A."/>
            <person name="Swanson W.J."/>
            <person name="Moy G.W."/>
            <person name="Vacquier V.D."/>
        </authorList>
    </citation>
    <scope>NUCLEOTIDE SEQUENCE [LARGE SCALE GENOMIC DNA]</scope>
    <source>
        <strain evidence="1 2">CPCC 203464</strain>
    </source>
</reference>
<accession>A0A1N7GSK1</accession>
<evidence type="ECO:0000313" key="2">
    <source>
        <dbReference type="Proteomes" id="UP000186218"/>
    </source>
</evidence>
<dbReference type="STRING" id="1344003.SAMN05445060_3082"/>
<dbReference type="AlphaFoldDB" id="A0A1N7GSK1"/>
<sequence length="104" mass="10722">MASASSRNGDLSVVTTDEGLPTTVSISDAAAGRDAAVLSREILGLCRRSAVSAGVGRRVQLQEAGVESGLIDAMGLPTADDLAKLEMADDLDTGDTATWMRSVR</sequence>
<proteinExistence type="predicted"/>
<dbReference type="OrthoDB" id="4775251at2"/>
<gene>
    <name evidence="1" type="ORF">SAMN05445060_3082</name>
</gene>
<dbReference type="RefSeq" id="WP_076481073.1">
    <property type="nucleotide sequence ID" value="NZ_FTNT01000009.1"/>
</dbReference>
<keyword evidence="2" id="KW-1185">Reference proteome</keyword>
<name>A0A1N7GSK1_9NOCA</name>
<organism evidence="1 2">
    <name type="scientific">Williamsia sterculiae</name>
    <dbReference type="NCBI Taxonomy" id="1344003"/>
    <lineage>
        <taxon>Bacteria</taxon>
        <taxon>Bacillati</taxon>
        <taxon>Actinomycetota</taxon>
        <taxon>Actinomycetes</taxon>
        <taxon>Mycobacteriales</taxon>
        <taxon>Nocardiaceae</taxon>
        <taxon>Williamsia</taxon>
    </lineage>
</organism>
<evidence type="ECO:0000313" key="1">
    <source>
        <dbReference type="EMBL" id="SIS15542.1"/>
    </source>
</evidence>
<dbReference type="Proteomes" id="UP000186218">
    <property type="component" value="Unassembled WGS sequence"/>
</dbReference>
<protein>
    <submittedName>
        <fullName evidence="1">Uncharacterized protein</fullName>
    </submittedName>
</protein>